<dbReference type="Gene3D" id="2.130.10.10">
    <property type="entry name" value="YVTN repeat-like/Quinoprotein amine dehydrogenase"/>
    <property type="match status" value="1"/>
</dbReference>
<dbReference type="GO" id="GO:0017057">
    <property type="term" value="F:6-phosphogluconolactonase activity"/>
    <property type="evidence" value="ECO:0007669"/>
    <property type="project" value="TreeGrafter"/>
</dbReference>
<feature type="compositionally biased region" description="Basic and acidic residues" evidence="2">
    <location>
        <begin position="133"/>
        <end position="142"/>
    </location>
</feature>
<keyword evidence="4" id="KW-1185">Reference proteome</keyword>
<dbReference type="InterPro" id="IPR050282">
    <property type="entry name" value="Cycloisomerase_2"/>
</dbReference>
<comment type="similarity">
    <text evidence="1">Belongs to the cycloisomerase 2 family.</text>
</comment>
<dbReference type="AlphaFoldDB" id="A0A9P3GNJ9"/>
<evidence type="ECO:0000256" key="2">
    <source>
        <dbReference type="SAM" id="MobiDB-lite"/>
    </source>
</evidence>
<evidence type="ECO:0000313" key="3">
    <source>
        <dbReference type="EMBL" id="GJE98198.1"/>
    </source>
</evidence>
<comment type="caution">
    <text evidence="3">The sequence shown here is derived from an EMBL/GenBank/DDBJ whole genome shotgun (WGS) entry which is preliminary data.</text>
</comment>
<gene>
    <name evidence="3" type="ORF">PsYK624_144210</name>
</gene>
<dbReference type="PANTHER" id="PTHR30344">
    <property type="entry name" value="6-PHOSPHOGLUCONOLACTONASE-RELATED"/>
    <property type="match status" value="1"/>
</dbReference>
<name>A0A9P3GNJ9_9APHY</name>
<reference evidence="3 4" key="1">
    <citation type="submission" date="2021-08" db="EMBL/GenBank/DDBJ databases">
        <title>Draft Genome Sequence of Phanerochaete sordida strain YK-624.</title>
        <authorList>
            <person name="Mori T."/>
            <person name="Dohra H."/>
            <person name="Suzuki T."/>
            <person name="Kawagishi H."/>
            <person name="Hirai H."/>
        </authorList>
    </citation>
    <scope>NUCLEOTIDE SEQUENCE [LARGE SCALE GENOMIC DNA]</scope>
    <source>
        <strain evidence="3 4">YK-624</strain>
    </source>
</reference>
<evidence type="ECO:0000313" key="4">
    <source>
        <dbReference type="Proteomes" id="UP000703269"/>
    </source>
</evidence>
<dbReference type="OrthoDB" id="9972196at2759"/>
<dbReference type="Proteomes" id="UP000703269">
    <property type="component" value="Unassembled WGS sequence"/>
</dbReference>
<dbReference type="InterPro" id="IPR019405">
    <property type="entry name" value="Lactonase_7-beta_prop"/>
</dbReference>
<evidence type="ECO:0000256" key="1">
    <source>
        <dbReference type="ARBA" id="ARBA00005564"/>
    </source>
</evidence>
<organism evidence="3 4">
    <name type="scientific">Phanerochaete sordida</name>
    <dbReference type="NCBI Taxonomy" id="48140"/>
    <lineage>
        <taxon>Eukaryota</taxon>
        <taxon>Fungi</taxon>
        <taxon>Dikarya</taxon>
        <taxon>Basidiomycota</taxon>
        <taxon>Agaricomycotina</taxon>
        <taxon>Agaricomycetes</taxon>
        <taxon>Polyporales</taxon>
        <taxon>Phanerochaetaceae</taxon>
        <taxon>Phanerochaete</taxon>
    </lineage>
</organism>
<feature type="region of interest" description="Disordered" evidence="2">
    <location>
        <begin position="122"/>
        <end position="144"/>
    </location>
</feature>
<dbReference type="InterPro" id="IPR015943">
    <property type="entry name" value="WD40/YVTN_repeat-like_dom_sf"/>
</dbReference>
<accession>A0A9P3GNJ9</accession>
<sequence>MVFHIYVGSYTNEIYTLAFDPAAPSLTLVSALTVGFHPSWLARHPQDASIIFTGLEETDGKIVAVKYDDKGHGTVLGSVSSGGGSPCNLVATDSELLVGNYETATLAAIPLSPEAPHLDESGLASLSFSGTGPDKERQEASHPHQVIVHPDHKELLIPDLGADKTWRLAKDSSGKWTVKGHLQYKAGSGPRHVAFHNDVLYTILELTSEVSAHRFPALPAEPTLLATVPTMSKFPGPPSELGMLAAEILVPSPNATYPTPYLYASNRNDPSPEGDVISIFSLADAGKLEPAAEVRSGLKHLRGMFFGGEDGKYLVAGGVLGGGVKVFLRTDGGRGLEELASLDLKAPTAFLWA</sequence>
<dbReference type="SUPFAM" id="SSF75011">
    <property type="entry name" value="3-carboxy-cis,cis-mucoante lactonizing enzyme"/>
    <property type="match status" value="1"/>
</dbReference>
<dbReference type="EMBL" id="BPQB01000083">
    <property type="protein sequence ID" value="GJE98198.1"/>
    <property type="molecule type" value="Genomic_DNA"/>
</dbReference>
<proteinExistence type="inferred from homology"/>
<dbReference type="PANTHER" id="PTHR30344:SF1">
    <property type="entry name" value="6-PHOSPHOGLUCONOLACTONASE"/>
    <property type="match status" value="1"/>
</dbReference>
<dbReference type="Pfam" id="PF10282">
    <property type="entry name" value="Lactonase"/>
    <property type="match status" value="1"/>
</dbReference>
<protein>
    <submittedName>
        <fullName evidence="3">Lactonase</fullName>
    </submittedName>
</protein>